<evidence type="ECO:0000256" key="1">
    <source>
        <dbReference type="SAM" id="MobiDB-lite"/>
    </source>
</evidence>
<sequence>MAILIDAGADDARIARLMEISAEGVRGWRLRFSHAAEPSHSGQVIEESREAGTGGAVVPGGVAS</sequence>
<feature type="region of interest" description="Disordered" evidence="1">
    <location>
        <begin position="39"/>
        <end position="64"/>
    </location>
</feature>
<dbReference type="AlphaFoldDB" id="A0A1H8BJ16"/>
<dbReference type="STRING" id="43775.SAMN04489760_1557"/>
<dbReference type="EMBL" id="FOBS01000055">
    <property type="protein sequence ID" value="SEM82479.1"/>
    <property type="molecule type" value="Genomic_DNA"/>
</dbReference>
<gene>
    <name evidence="2" type="ORF">SAMN04489760_1557</name>
</gene>
<dbReference type="Proteomes" id="UP000198744">
    <property type="component" value="Unassembled WGS sequence"/>
</dbReference>
<evidence type="ECO:0000313" key="2">
    <source>
        <dbReference type="EMBL" id="SEM82479.1"/>
    </source>
</evidence>
<protein>
    <submittedName>
        <fullName evidence="2">Uncharacterized protein</fullName>
    </submittedName>
</protein>
<reference evidence="2 3" key="1">
    <citation type="submission" date="2016-10" db="EMBL/GenBank/DDBJ databases">
        <authorList>
            <person name="de Groot N.N."/>
        </authorList>
    </citation>
    <scope>NUCLEOTIDE SEQUENCE [LARGE SCALE GENOMIC DNA]</scope>
    <source>
        <strain evidence="2 3">DSM 8423</strain>
    </source>
</reference>
<accession>A0A1H8BJ16</accession>
<feature type="compositionally biased region" description="Gly residues" evidence="1">
    <location>
        <begin position="52"/>
        <end position="64"/>
    </location>
</feature>
<keyword evidence="3" id="KW-1185">Reference proteome</keyword>
<organism evidence="2 3">
    <name type="scientific">Syntrophus gentianae</name>
    <dbReference type="NCBI Taxonomy" id="43775"/>
    <lineage>
        <taxon>Bacteria</taxon>
        <taxon>Pseudomonadati</taxon>
        <taxon>Thermodesulfobacteriota</taxon>
        <taxon>Syntrophia</taxon>
        <taxon>Syntrophales</taxon>
        <taxon>Syntrophaceae</taxon>
        <taxon>Syntrophus</taxon>
    </lineage>
</organism>
<proteinExistence type="predicted"/>
<name>A0A1H8BJ16_9BACT</name>
<evidence type="ECO:0000313" key="3">
    <source>
        <dbReference type="Proteomes" id="UP000198744"/>
    </source>
</evidence>